<dbReference type="InterPro" id="IPR001020">
    <property type="entry name" value="PTS_HPr_His_P_site"/>
</dbReference>
<feature type="domain" description="HPr" evidence="9">
    <location>
        <begin position="135"/>
        <end position="221"/>
    </location>
</feature>
<dbReference type="Pfam" id="PF00381">
    <property type="entry name" value="PTS-HPr"/>
    <property type="match status" value="1"/>
</dbReference>
<evidence type="ECO:0000259" key="8">
    <source>
        <dbReference type="PROSITE" id="PS51096"/>
    </source>
</evidence>
<dbReference type="PROSITE" id="PS00369">
    <property type="entry name" value="PTS_HPR_HIS"/>
    <property type="match status" value="1"/>
</dbReference>
<dbReference type="InterPro" id="IPR012844">
    <property type="entry name" value="DhaM_N"/>
</dbReference>
<dbReference type="PANTHER" id="PTHR38594:SF1">
    <property type="entry name" value="PEP-DEPENDENT DIHYDROXYACETONE KINASE, PHOSPHORYL DONOR SUBUNIT DHAM"/>
    <property type="match status" value="1"/>
</dbReference>
<dbReference type="GO" id="GO:0047324">
    <property type="term" value="F:phosphoenolpyruvate-glycerone phosphotransferase activity"/>
    <property type="evidence" value="ECO:0007669"/>
    <property type="project" value="UniProtKB-EC"/>
</dbReference>
<evidence type="ECO:0000256" key="7">
    <source>
        <dbReference type="ARBA" id="ARBA00046577"/>
    </source>
</evidence>
<dbReference type="InterPro" id="IPR036662">
    <property type="entry name" value="PTS_EIIA_man-typ_sf"/>
</dbReference>
<dbReference type="InterPro" id="IPR035895">
    <property type="entry name" value="HPr-like_sf"/>
</dbReference>
<dbReference type="InterPro" id="IPR000032">
    <property type="entry name" value="HPr-like"/>
</dbReference>
<keyword evidence="10" id="KW-0418">Kinase</keyword>
<sequence>MTVGLVIVSHSAKLAEGVAELAGQMAPDVVIKAAGGMEDGSIGTDFDRVCTALEKADSGDGAVLLYDLGSARMIADLAVESHANPLRAVVVDAPVVEGAVAAAVAAQGGGDLAGVARAAGERPPEFGEEAPPANGESVELLLRNEVGLHARPAALLVRTIASLKADVTVHHNGQQADARSVLALMGLSARGGDTIKVVADGPDAAEALRRIGKLVEIEFEE</sequence>
<evidence type="ECO:0000256" key="4">
    <source>
        <dbReference type="ARBA" id="ARBA00012095"/>
    </source>
</evidence>
<dbReference type="PROSITE" id="PS51096">
    <property type="entry name" value="PTS_EIIA_TYPE_4"/>
    <property type="match status" value="1"/>
</dbReference>
<comment type="catalytic activity">
    <reaction evidence="1">
        <text>dihydroxyacetone + phosphoenolpyruvate = dihydroxyacetone phosphate + pyruvate</text>
        <dbReference type="Rhea" id="RHEA:18381"/>
        <dbReference type="ChEBI" id="CHEBI:15361"/>
        <dbReference type="ChEBI" id="CHEBI:16016"/>
        <dbReference type="ChEBI" id="CHEBI:57642"/>
        <dbReference type="ChEBI" id="CHEBI:58702"/>
        <dbReference type="EC" id="2.7.1.121"/>
    </reaction>
</comment>
<dbReference type="InterPro" id="IPR004701">
    <property type="entry name" value="PTS_EIIA_man-typ"/>
</dbReference>
<dbReference type="Proteomes" id="UP001589810">
    <property type="component" value="Unassembled WGS sequence"/>
</dbReference>
<dbReference type="CDD" id="cd00367">
    <property type="entry name" value="PTS-HPr_like"/>
    <property type="match status" value="1"/>
</dbReference>
<proteinExistence type="predicted"/>
<dbReference type="NCBIfam" id="TIGR01003">
    <property type="entry name" value="PTS_HPr_family"/>
    <property type="match status" value="1"/>
</dbReference>
<dbReference type="PROSITE" id="PS51350">
    <property type="entry name" value="PTS_HPR_DOM"/>
    <property type="match status" value="1"/>
</dbReference>
<dbReference type="Pfam" id="PF03610">
    <property type="entry name" value="EIIA-man"/>
    <property type="match status" value="1"/>
</dbReference>
<evidence type="ECO:0000313" key="10">
    <source>
        <dbReference type="EMBL" id="MFC0543954.1"/>
    </source>
</evidence>
<comment type="function">
    <text evidence="3">General (non sugar-specific) component of the phosphoenolpyruvate-dependent sugar phosphotransferase system (sugar PTS). This major carbohydrate active-transport system catalyzes the phosphorylation of incoming sugar substrates concomitantly with their translocation across the cell membrane. The phosphoryl group from phosphoenolpyruvate (PEP) is transferred to the phosphoryl carrier protein HPr by enzyme I. Phospho-HPr then transfers it to the PTS EIIA domain.</text>
</comment>
<protein>
    <recommendedName>
        <fullName evidence="5">Phosphocarrier protein HPr</fullName>
        <ecNumber evidence="4">2.7.1.121</ecNumber>
    </recommendedName>
</protein>
<comment type="subunit">
    <text evidence="7">Homodimer. The dihydroxyacetone kinase complex is composed of a homodimer of DhaM, a homodimer of DhaK and the subunit DhaL.</text>
</comment>
<accession>A0ABV6MUE5</accession>
<evidence type="ECO:0000256" key="6">
    <source>
        <dbReference type="ARBA" id="ARBA00022679"/>
    </source>
</evidence>
<dbReference type="NCBIfam" id="TIGR02364">
    <property type="entry name" value="dha_pts"/>
    <property type="match status" value="1"/>
</dbReference>
<evidence type="ECO:0000256" key="2">
    <source>
        <dbReference type="ARBA" id="ARBA00002788"/>
    </source>
</evidence>
<dbReference type="Gene3D" id="3.40.50.510">
    <property type="entry name" value="Phosphotransferase system, mannose-type IIA component"/>
    <property type="match status" value="1"/>
</dbReference>
<evidence type="ECO:0000256" key="5">
    <source>
        <dbReference type="ARBA" id="ARBA00020422"/>
    </source>
</evidence>
<evidence type="ECO:0000313" key="11">
    <source>
        <dbReference type="Proteomes" id="UP001589810"/>
    </source>
</evidence>
<feature type="domain" description="PTS EIIA type-4" evidence="8">
    <location>
        <begin position="2"/>
        <end position="138"/>
    </location>
</feature>
<reference evidence="10 11" key="1">
    <citation type="submission" date="2024-09" db="EMBL/GenBank/DDBJ databases">
        <authorList>
            <person name="Sun Q."/>
            <person name="Mori K."/>
        </authorList>
    </citation>
    <scope>NUCLEOTIDE SEQUENCE [LARGE SCALE GENOMIC DNA]</scope>
    <source>
        <strain evidence="10 11">TBRC 1432</strain>
    </source>
</reference>
<dbReference type="Gene3D" id="3.30.1340.10">
    <property type="entry name" value="HPr-like"/>
    <property type="match status" value="1"/>
</dbReference>
<gene>
    <name evidence="10" type="primary">dhaM</name>
    <name evidence="10" type="ORF">ACFFH7_20790</name>
</gene>
<keyword evidence="6 10" id="KW-0808">Transferase</keyword>
<keyword evidence="11" id="KW-1185">Reference proteome</keyword>
<evidence type="ECO:0000256" key="3">
    <source>
        <dbReference type="ARBA" id="ARBA00003681"/>
    </source>
</evidence>
<comment type="function">
    <text evidence="2">Component of the dihydroxyacetone kinase complex, which is responsible for the phosphoenolpyruvate (PEP)-dependent phosphorylation of dihydroxyacetone. DhaM serves as the phosphoryl donor. Is phosphorylated by phosphoenolpyruvate in an EI- and HPr-dependent reaction, and a phosphorelay system on histidine residues finally leads to phosphoryl transfer to DhaL and dihydroxyacetone.</text>
</comment>
<organism evidence="10 11">
    <name type="scientific">Kutzneria chonburiensis</name>
    <dbReference type="NCBI Taxonomy" id="1483604"/>
    <lineage>
        <taxon>Bacteria</taxon>
        <taxon>Bacillati</taxon>
        <taxon>Actinomycetota</taxon>
        <taxon>Actinomycetes</taxon>
        <taxon>Pseudonocardiales</taxon>
        <taxon>Pseudonocardiaceae</taxon>
        <taxon>Kutzneria</taxon>
    </lineage>
</organism>
<dbReference type="InterPro" id="IPR039643">
    <property type="entry name" value="DhaM"/>
</dbReference>
<dbReference type="SUPFAM" id="SSF53062">
    <property type="entry name" value="PTS system fructose IIA component-like"/>
    <property type="match status" value="1"/>
</dbReference>
<name>A0ABV6MUE5_9PSEU</name>
<dbReference type="EMBL" id="JBHLUD010000007">
    <property type="protein sequence ID" value="MFC0543954.1"/>
    <property type="molecule type" value="Genomic_DNA"/>
</dbReference>
<dbReference type="EC" id="2.7.1.121" evidence="4"/>
<dbReference type="RefSeq" id="WP_273935438.1">
    <property type="nucleotide sequence ID" value="NZ_CP097263.1"/>
</dbReference>
<evidence type="ECO:0000259" key="9">
    <source>
        <dbReference type="PROSITE" id="PS51350"/>
    </source>
</evidence>
<comment type="caution">
    <text evidence="10">The sequence shown here is derived from an EMBL/GenBank/DDBJ whole genome shotgun (WGS) entry which is preliminary data.</text>
</comment>
<dbReference type="SUPFAM" id="SSF55594">
    <property type="entry name" value="HPr-like"/>
    <property type="match status" value="1"/>
</dbReference>
<evidence type="ECO:0000256" key="1">
    <source>
        <dbReference type="ARBA" id="ARBA00001113"/>
    </source>
</evidence>
<dbReference type="PRINTS" id="PR00107">
    <property type="entry name" value="PHOSPHOCPHPR"/>
</dbReference>
<dbReference type="PANTHER" id="PTHR38594">
    <property type="entry name" value="PEP-DEPENDENT DIHYDROXYACETONE KINASE, PHOSPHORYL DONOR SUBUNIT DHAM"/>
    <property type="match status" value="1"/>
</dbReference>